<dbReference type="PANTHER" id="PTHR13947">
    <property type="entry name" value="GNAT FAMILY N-ACETYLTRANSFERASE"/>
    <property type="match status" value="1"/>
</dbReference>
<dbReference type="EMBL" id="DVOS01000046">
    <property type="protein sequence ID" value="HIV23360.1"/>
    <property type="molecule type" value="Genomic_DNA"/>
</dbReference>
<dbReference type="Proteomes" id="UP000886889">
    <property type="component" value="Unassembled WGS sequence"/>
</dbReference>
<evidence type="ECO:0000259" key="2">
    <source>
        <dbReference type="PROSITE" id="PS51186"/>
    </source>
</evidence>
<dbReference type="InterPro" id="IPR050769">
    <property type="entry name" value="NAT_camello-type"/>
</dbReference>
<feature type="domain" description="N-acetyltransferase" evidence="2">
    <location>
        <begin position="1"/>
        <end position="172"/>
    </location>
</feature>
<sequence>MIRKAREEDLLSVANIYEEVIAREEKGETRIGWVRDIYPTMETAREAFEKDDLFVDEEEGTVVATARINQEQVPEYVRVDWEYPAKDEDVMVLHTLAVSPSRAGQGIGTRFEQFYEQYALEHGCHYLRIDTNRKNTAARGLYKKLGYQERGIIPCTFNGIRDVFLVCLEKRI</sequence>
<name>A0A9D1NZY9_9FIRM</name>
<protein>
    <submittedName>
        <fullName evidence="3">GNAT family N-acetyltransferase</fullName>
    </submittedName>
</protein>
<proteinExistence type="predicted"/>
<comment type="caution">
    <text evidence="3">The sequence shown here is derived from an EMBL/GenBank/DDBJ whole genome shotgun (WGS) entry which is preliminary data.</text>
</comment>
<dbReference type="CDD" id="cd04301">
    <property type="entry name" value="NAT_SF"/>
    <property type="match status" value="1"/>
</dbReference>
<dbReference type="SUPFAM" id="SSF55729">
    <property type="entry name" value="Acyl-CoA N-acyltransferases (Nat)"/>
    <property type="match status" value="1"/>
</dbReference>
<dbReference type="Gene3D" id="3.40.630.30">
    <property type="match status" value="1"/>
</dbReference>
<dbReference type="GO" id="GO:0008080">
    <property type="term" value="F:N-acetyltransferase activity"/>
    <property type="evidence" value="ECO:0007669"/>
    <property type="project" value="InterPro"/>
</dbReference>
<evidence type="ECO:0000313" key="4">
    <source>
        <dbReference type="Proteomes" id="UP000886889"/>
    </source>
</evidence>
<evidence type="ECO:0000313" key="3">
    <source>
        <dbReference type="EMBL" id="HIV23360.1"/>
    </source>
</evidence>
<keyword evidence="1" id="KW-0808">Transferase</keyword>
<dbReference type="InterPro" id="IPR000182">
    <property type="entry name" value="GNAT_dom"/>
</dbReference>
<dbReference type="PANTHER" id="PTHR13947:SF37">
    <property type="entry name" value="LD18367P"/>
    <property type="match status" value="1"/>
</dbReference>
<organism evidence="3 4">
    <name type="scientific">Candidatus Merdiplasma excrementigallinarum</name>
    <dbReference type="NCBI Taxonomy" id="2840864"/>
    <lineage>
        <taxon>Bacteria</taxon>
        <taxon>Bacillati</taxon>
        <taxon>Bacillota</taxon>
        <taxon>Clostridia</taxon>
        <taxon>Lachnospirales</taxon>
        <taxon>Lachnospiraceae</taxon>
        <taxon>Lachnospiraceae incertae sedis</taxon>
        <taxon>Candidatus Merdiplasma</taxon>
    </lineage>
</organism>
<reference evidence="3" key="2">
    <citation type="journal article" date="2021" name="PeerJ">
        <title>Extensive microbial diversity within the chicken gut microbiome revealed by metagenomics and culture.</title>
        <authorList>
            <person name="Gilroy R."/>
            <person name="Ravi A."/>
            <person name="Getino M."/>
            <person name="Pursley I."/>
            <person name="Horton D.L."/>
            <person name="Alikhan N.F."/>
            <person name="Baker D."/>
            <person name="Gharbi K."/>
            <person name="Hall N."/>
            <person name="Watson M."/>
            <person name="Adriaenssens E.M."/>
            <person name="Foster-Nyarko E."/>
            <person name="Jarju S."/>
            <person name="Secka A."/>
            <person name="Antonio M."/>
            <person name="Oren A."/>
            <person name="Chaudhuri R.R."/>
            <person name="La Ragione R."/>
            <person name="Hildebrand F."/>
            <person name="Pallen M.J."/>
        </authorList>
    </citation>
    <scope>NUCLEOTIDE SEQUENCE</scope>
    <source>
        <strain evidence="3">ChiBcec6-7307</strain>
    </source>
</reference>
<dbReference type="AlphaFoldDB" id="A0A9D1NZY9"/>
<accession>A0A9D1NZY9</accession>
<dbReference type="InterPro" id="IPR016181">
    <property type="entry name" value="Acyl_CoA_acyltransferase"/>
</dbReference>
<reference evidence="3" key="1">
    <citation type="submission" date="2020-10" db="EMBL/GenBank/DDBJ databases">
        <authorList>
            <person name="Gilroy R."/>
        </authorList>
    </citation>
    <scope>NUCLEOTIDE SEQUENCE</scope>
    <source>
        <strain evidence="3">ChiBcec6-7307</strain>
    </source>
</reference>
<evidence type="ECO:0000256" key="1">
    <source>
        <dbReference type="ARBA" id="ARBA00022679"/>
    </source>
</evidence>
<dbReference type="Pfam" id="PF00583">
    <property type="entry name" value="Acetyltransf_1"/>
    <property type="match status" value="1"/>
</dbReference>
<dbReference type="PROSITE" id="PS51186">
    <property type="entry name" value="GNAT"/>
    <property type="match status" value="1"/>
</dbReference>
<gene>
    <name evidence="3" type="ORF">IAC80_05410</name>
</gene>